<dbReference type="GO" id="GO:0016887">
    <property type="term" value="F:ATP hydrolysis activity"/>
    <property type="evidence" value="ECO:0007669"/>
    <property type="project" value="InterPro"/>
</dbReference>
<dbReference type="Pfam" id="PF13589">
    <property type="entry name" value="HATPase_c_3"/>
    <property type="match status" value="1"/>
</dbReference>
<dbReference type="AlphaFoldDB" id="A0A6A6DZF9"/>
<dbReference type="SMART" id="SM00853">
    <property type="entry name" value="MutL_C"/>
    <property type="match status" value="1"/>
</dbReference>
<dbReference type="InterPro" id="IPR037198">
    <property type="entry name" value="MutL_C_sf"/>
</dbReference>
<dbReference type="SUPFAM" id="SSF55874">
    <property type="entry name" value="ATPase domain of HSP90 chaperone/DNA topoisomerase II/histidine kinase"/>
    <property type="match status" value="1"/>
</dbReference>
<reference evidence="4" key="1">
    <citation type="journal article" date="2020" name="Stud. Mycol.">
        <title>101 Dothideomycetes genomes: a test case for predicting lifestyles and emergence of pathogens.</title>
        <authorList>
            <person name="Haridas S."/>
            <person name="Albert R."/>
            <person name="Binder M."/>
            <person name="Bloem J."/>
            <person name="Labutti K."/>
            <person name="Salamov A."/>
            <person name="Andreopoulos B."/>
            <person name="Baker S."/>
            <person name="Barry K."/>
            <person name="Bills G."/>
            <person name="Bluhm B."/>
            <person name="Cannon C."/>
            <person name="Castanera R."/>
            <person name="Culley D."/>
            <person name="Daum C."/>
            <person name="Ezra D."/>
            <person name="Gonzalez J."/>
            <person name="Henrissat B."/>
            <person name="Kuo A."/>
            <person name="Liang C."/>
            <person name="Lipzen A."/>
            <person name="Lutzoni F."/>
            <person name="Magnuson J."/>
            <person name="Mondo S."/>
            <person name="Nolan M."/>
            <person name="Ohm R."/>
            <person name="Pangilinan J."/>
            <person name="Park H.-J."/>
            <person name="Ramirez L."/>
            <person name="Alfaro M."/>
            <person name="Sun H."/>
            <person name="Tritt A."/>
            <person name="Yoshinaga Y."/>
            <person name="Zwiers L.-H."/>
            <person name="Turgeon B."/>
            <person name="Goodwin S."/>
            <person name="Spatafora J."/>
            <person name="Crous P."/>
            <person name="Grigoriev I."/>
        </authorList>
    </citation>
    <scope>NUCLEOTIDE SEQUENCE</scope>
    <source>
        <strain evidence="4">CBS 207.26</strain>
    </source>
</reference>
<proteinExistence type="inferred from homology"/>
<dbReference type="Gene3D" id="3.30.1540.20">
    <property type="entry name" value="MutL, C-terminal domain, dimerisation subdomain"/>
    <property type="match status" value="2"/>
</dbReference>
<feature type="domain" description="MutL C-terminal dimerisation" evidence="3">
    <location>
        <begin position="743"/>
        <end position="960"/>
    </location>
</feature>
<sequence length="1030" mass="114159">MTSRDSDHGKSTAQNTPKGTILPLPEEVIAQIKSSTAIVSLTGVVLELLKNALDAGAIKVEATVDFGHGGCLVEDNGLGIAAFEFREDGGLGKLYCTSKFHSQDETLGRNGTFLASLASMSLLTITSHHHEHRSHNTITFHRSKAIDRQLPAPAQQEISFPKHGTRVAVRNLFGNLPVRVKQRAVVVERKGEHDRLWDDLRREVTCLLLSWRTPVFLRIRDAENKTRISLNGQNSAKLGKSDKKDVERSHSTSLQCLLNILTQASYISIEDWSSWVPASASTSSITVKGAISLKPAPSKRVQFISLGLRPLSADAGHNELYDGVNRVFSLSSFGVIEDDTDIDESEKVRRQNDKRFKSDGYTNRQLRGRKSIDRYPMFHLRISLKDDTRAGGSEERFLENETNLQSVVEVLNAMVTQWLSVHHFRPQKRRARKDQPETAQTSTSGLEKREASSSRQFHSHLGRGTTDPGAMSIVPSGPGSAELERRKRKRSTPSTSSKAPKRLRQPPFTGWSRIKSGKAGFYDTIWNASKHKRRIDSADTPRAFTTPEGATEPATSTDYTAIFNAEPVLPGSLNHPSHSGETALNEAASIHKDADTSDDSAHGDTITWTDPSTKQTFLLNAYTGCVMSRIPQRAHTDSTFSTIASTLNDFNRPLRLRQKVVSSEKPQTLWLDGLLKDWDNPVFRPAEKRIQQIMPEECHADSEDGKHVIHLGCSRVDIDKAFNEASVSGVSKLSKEGLRNAQVIAQLDRKFVLVKMANAAGDSSMSSPECQVLVLIDQHAADERIGVESLLAELCASPCQTPEQPQYRSKLGQASQVAFLILEKPLQFTVSAQERNLFITHVARFAAWGILYDVVTQPTSPFSIRQKGEESSILSVTTLPPTISERCKADPKLLISFLRSTIWAYAEDSHLPPLNNIASTSTTEKKSPVWHQRLSSCPQGLVDLVNSRACRSAIMFNDELSVEQCEKLIVKLAKCVFPFMCAHGRPSMVPLVNLGKTNTEEVGSWHGFGGNDGEKEIGFVDAWRSWRRKD</sequence>
<feature type="compositionally biased region" description="Basic and acidic residues" evidence="2">
    <location>
        <begin position="1"/>
        <end position="10"/>
    </location>
</feature>
<accession>A0A6A6DZF9</accession>
<gene>
    <name evidence="4" type="ORF">K469DRAFT_580291</name>
</gene>
<dbReference type="InterPro" id="IPR014790">
    <property type="entry name" value="MutL_C"/>
</dbReference>
<keyword evidence="5" id="KW-1185">Reference proteome</keyword>
<evidence type="ECO:0000256" key="1">
    <source>
        <dbReference type="ARBA" id="ARBA00006082"/>
    </source>
</evidence>
<dbReference type="GO" id="GO:0032300">
    <property type="term" value="C:mismatch repair complex"/>
    <property type="evidence" value="ECO:0007669"/>
    <property type="project" value="InterPro"/>
</dbReference>
<dbReference type="GO" id="GO:0140664">
    <property type="term" value="F:ATP-dependent DNA damage sensor activity"/>
    <property type="evidence" value="ECO:0007669"/>
    <property type="project" value="InterPro"/>
</dbReference>
<organism evidence="4 5">
    <name type="scientific">Zopfia rhizophila CBS 207.26</name>
    <dbReference type="NCBI Taxonomy" id="1314779"/>
    <lineage>
        <taxon>Eukaryota</taxon>
        <taxon>Fungi</taxon>
        <taxon>Dikarya</taxon>
        <taxon>Ascomycota</taxon>
        <taxon>Pezizomycotina</taxon>
        <taxon>Dothideomycetes</taxon>
        <taxon>Dothideomycetes incertae sedis</taxon>
        <taxon>Zopfiaceae</taxon>
        <taxon>Zopfia</taxon>
    </lineage>
</organism>
<evidence type="ECO:0000313" key="4">
    <source>
        <dbReference type="EMBL" id="KAF2184403.1"/>
    </source>
</evidence>
<evidence type="ECO:0000259" key="3">
    <source>
        <dbReference type="SMART" id="SM00853"/>
    </source>
</evidence>
<feature type="region of interest" description="Disordered" evidence="2">
    <location>
        <begin position="425"/>
        <end position="512"/>
    </location>
</feature>
<dbReference type="SUPFAM" id="SSF118116">
    <property type="entry name" value="DNA mismatch repair protein MutL"/>
    <property type="match status" value="1"/>
</dbReference>
<dbReference type="PANTHER" id="PTHR10073:SF47">
    <property type="entry name" value="DNA MISMATCH REPAIR PROTEIN MLH3"/>
    <property type="match status" value="1"/>
</dbReference>
<dbReference type="GO" id="GO:0005524">
    <property type="term" value="F:ATP binding"/>
    <property type="evidence" value="ECO:0007669"/>
    <property type="project" value="InterPro"/>
</dbReference>
<dbReference type="Gene3D" id="3.30.565.10">
    <property type="entry name" value="Histidine kinase-like ATPase, C-terminal domain"/>
    <property type="match status" value="1"/>
</dbReference>
<dbReference type="Proteomes" id="UP000800200">
    <property type="component" value="Unassembled WGS sequence"/>
</dbReference>
<dbReference type="EMBL" id="ML994638">
    <property type="protein sequence ID" value="KAF2184403.1"/>
    <property type="molecule type" value="Genomic_DNA"/>
</dbReference>
<feature type="region of interest" description="Disordered" evidence="2">
    <location>
        <begin position="1"/>
        <end position="20"/>
    </location>
</feature>
<dbReference type="OrthoDB" id="429932at2759"/>
<dbReference type="InterPro" id="IPR036890">
    <property type="entry name" value="HATPase_C_sf"/>
</dbReference>
<protein>
    <recommendedName>
        <fullName evidence="3">MutL C-terminal dimerisation domain-containing protein</fullName>
    </recommendedName>
</protein>
<dbReference type="PANTHER" id="PTHR10073">
    <property type="entry name" value="DNA MISMATCH REPAIR PROTEIN MLH, PMS, MUTL"/>
    <property type="match status" value="1"/>
</dbReference>
<comment type="similarity">
    <text evidence="1">Belongs to the DNA mismatch repair MutL/HexB family.</text>
</comment>
<dbReference type="GO" id="GO:0006298">
    <property type="term" value="P:mismatch repair"/>
    <property type="evidence" value="ECO:0007669"/>
    <property type="project" value="InterPro"/>
</dbReference>
<evidence type="ECO:0000256" key="2">
    <source>
        <dbReference type="SAM" id="MobiDB-lite"/>
    </source>
</evidence>
<evidence type="ECO:0000313" key="5">
    <source>
        <dbReference type="Proteomes" id="UP000800200"/>
    </source>
</evidence>
<dbReference type="InterPro" id="IPR042120">
    <property type="entry name" value="MutL_C_dimsub"/>
</dbReference>
<dbReference type="InterPro" id="IPR038973">
    <property type="entry name" value="MutL/Mlh/Pms-like"/>
</dbReference>
<name>A0A6A6DZF9_9PEZI</name>